<organism evidence="1 2">
    <name type="scientific">Paraburkholderia hospita</name>
    <dbReference type="NCBI Taxonomy" id="169430"/>
    <lineage>
        <taxon>Bacteria</taxon>
        <taxon>Pseudomonadati</taxon>
        <taxon>Pseudomonadota</taxon>
        <taxon>Betaproteobacteria</taxon>
        <taxon>Burkholderiales</taxon>
        <taxon>Burkholderiaceae</taxon>
        <taxon>Paraburkholderia</taxon>
    </lineage>
</organism>
<dbReference type="EMBL" id="AKAU01000150">
    <property type="protein sequence ID" value="EIM97506.1"/>
    <property type="molecule type" value="Genomic_DNA"/>
</dbReference>
<name>A0ABP2PIA9_9BURK</name>
<gene>
    <name evidence="1" type="ORF">WQE_28534</name>
</gene>
<accession>A0ABP2PIA9</accession>
<evidence type="ECO:0000313" key="2">
    <source>
        <dbReference type="Proteomes" id="UP000004980"/>
    </source>
</evidence>
<keyword evidence="2" id="KW-1185">Reference proteome</keyword>
<evidence type="ECO:0000313" key="1">
    <source>
        <dbReference type="EMBL" id="EIM97506.1"/>
    </source>
</evidence>
<comment type="caution">
    <text evidence="1">The sequence shown here is derived from an EMBL/GenBank/DDBJ whole genome shotgun (WGS) entry which is preliminary data.</text>
</comment>
<sequence length="84" mass="9887">MEHPPERWGADEVTKFLDFVRDNQFATFANRHDIFGRYIDTDIGFRTLINDGLHHSKLWFSGFFVTEHIPPFSPLFPLHALLRS</sequence>
<proteinExistence type="predicted"/>
<dbReference type="Proteomes" id="UP000004980">
    <property type="component" value="Unassembled WGS sequence"/>
</dbReference>
<protein>
    <submittedName>
        <fullName evidence="1">Uncharacterized protein</fullName>
    </submittedName>
</protein>
<reference evidence="1 2" key="1">
    <citation type="journal article" date="2012" name="J. Bacteriol.">
        <title>Draft Genome Sequence of the Soil Bacterium Burkholderia terrae Strain BS001, Which Interacts with Fungal Surface Structures.</title>
        <authorList>
            <person name="Nazir R."/>
            <person name="Hansen M.A."/>
            <person name="Sorensen S."/>
            <person name="van Elsas J.D."/>
        </authorList>
    </citation>
    <scope>NUCLEOTIDE SEQUENCE [LARGE SCALE GENOMIC DNA]</scope>
    <source>
        <strain evidence="1 2">BS001</strain>
    </source>
</reference>
<dbReference type="RefSeq" id="WP_007587191.1">
    <property type="nucleotide sequence ID" value="NZ_AKAU01000150.1"/>
</dbReference>